<feature type="domain" description="Impact N-terminal" evidence="2">
    <location>
        <begin position="20"/>
        <end position="124"/>
    </location>
</feature>
<dbReference type="OrthoDB" id="9813771at2"/>
<dbReference type="Pfam" id="PF01205">
    <property type="entry name" value="Impact_N"/>
    <property type="match status" value="1"/>
</dbReference>
<dbReference type="Proteomes" id="UP000279029">
    <property type="component" value="Chromosome"/>
</dbReference>
<comment type="similarity">
    <text evidence="1">Belongs to the IMPACT family.</text>
</comment>
<dbReference type="PANTHER" id="PTHR16301">
    <property type="entry name" value="IMPACT-RELATED"/>
    <property type="match status" value="1"/>
</dbReference>
<keyword evidence="5" id="KW-1185">Reference proteome</keyword>
<organism evidence="4 5">
    <name type="scientific">Petrocella atlantisensis</name>
    <dbReference type="NCBI Taxonomy" id="2173034"/>
    <lineage>
        <taxon>Bacteria</taxon>
        <taxon>Bacillati</taxon>
        <taxon>Bacillota</taxon>
        <taxon>Clostridia</taxon>
        <taxon>Lachnospirales</taxon>
        <taxon>Vallitaleaceae</taxon>
        <taxon>Petrocella</taxon>
    </lineage>
</organism>
<dbReference type="GO" id="GO:0006446">
    <property type="term" value="P:regulation of translational initiation"/>
    <property type="evidence" value="ECO:0007669"/>
    <property type="project" value="TreeGrafter"/>
</dbReference>
<dbReference type="InterPro" id="IPR015796">
    <property type="entry name" value="Impact_YigZ-like"/>
</dbReference>
<reference evidence="4 5" key="1">
    <citation type="submission" date="2018-09" db="EMBL/GenBank/DDBJ databases">
        <authorList>
            <person name="Postec A."/>
        </authorList>
    </citation>
    <scope>NUCLEOTIDE SEQUENCE [LARGE SCALE GENOMIC DNA]</scope>
    <source>
        <strain evidence="4">70B-A</strain>
    </source>
</reference>
<dbReference type="PROSITE" id="PS00910">
    <property type="entry name" value="UPF0029"/>
    <property type="match status" value="1"/>
</dbReference>
<gene>
    <name evidence="4" type="primary">yvyE</name>
    <name evidence="4" type="ORF">PATL70BA_0662</name>
</gene>
<dbReference type="GO" id="GO:0005737">
    <property type="term" value="C:cytoplasm"/>
    <property type="evidence" value="ECO:0007669"/>
    <property type="project" value="TreeGrafter"/>
</dbReference>
<dbReference type="InterPro" id="IPR023582">
    <property type="entry name" value="Impact"/>
</dbReference>
<dbReference type="InterPro" id="IPR035647">
    <property type="entry name" value="EFG_III/V"/>
</dbReference>
<dbReference type="RefSeq" id="WP_125136020.1">
    <property type="nucleotide sequence ID" value="NZ_LR130778.1"/>
</dbReference>
<evidence type="ECO:0000313" key="4">
    <source>
        <dbReference type="EMBL" id="VDN46527.1"/>
    </source>
</evidence>
<evidence type="ECO:0000259" key="2">
    <source>
        <dbReference type="Pfam" id="PF01205"/>
    </source>
</evidence>
<dbReference type="SUPFAM" id="SSF54980">
    <property type="entry name" value="EF-G C-terminal domain-like"/>
    <property type="match status" value="1"/>
</dbReference>
<feature type="domain" description="UPF0029" evidence="3">
    <location>
        <begin position="140"/>
        <end position="193"/>
    </location>
</feature>
<dbReference type="PANTHER" id="PTHR16301:SF20">
    <property type="entry name" value="IMPACT FAMILY MEMBER YIGZ"/>
    <property type="match status" value="1"/>
</dbReference>
<evidence type="ECO:0000259" key="3">
    <source>
        <dbReference type="Pfam" id="PF09186"/>
    </source>
</evidence>
<sequence>MLKVYETIRQEATMELVEHKSRFIGCIIPATSEEEAKSIIARISKQHRDANHNCYAYRINGTQMIEKYSDDGEPSQTAGMPMLDLLRTRELVNIVAVVTRYFGGVKLGTGGLVRAYTKTLQSALDQVTTIKKDTYNLLKITVPYTFAGKLDYYIQKEGIVVKDIHYEDEIHYELYTTNENNLRLTLVELTNGQSIIKKLGEVIGFIDRGKMYEE</sequence>
<dbReference type="KEGG" id="cbar:PATL70BA_0662"/>
<proteinExistence type="inferred from homology"/>
<dbReference type="InterPro" id="IPR020569">
    <property type="entry name" value="UPF0029_Impact_CS"/>
</dbReference>
<dbReference type="InterPro" id="IPR015269">
    <property type="entry name" value="UPF0029_Impact_C"/>
</dbReference>
<dbReference type="NCBIfam" id="TIGR00257">
    <property type="entry name" value="IMPACT_YIGZ"/>
    <property type="match status" value="1"/>
</dbReference>
<dbReference type="AlphaFoldDB" id="A0A3P7PQ39"/>
<name>A0A3P7PQ39_9FIRM</name>
<accession>A0A3P7PQ39</accession>
<dbReference type="EMBL" id="LR130778">
    <property type="protein sequence ID" value="VDN46527.1"/>
    <property type="molecule type" value="Genomic_DNA"/>
</dbReference>
<evidence type="ECO:0000256" key="1">
    <source>
        <dbReference type="ARBA" id="ARBA00007665"/>
    </source>
</evidence>
<dbReference type="Pfam" id="PF09186">
    <property type="entry name" value="DUF1949"/>
    <property type="match status" value="1"/>
</dbReference>
<dbReference type="InterPro" id="IPR020568">
    <property type="entry name" value="Ribosomal_Su5_D2-typ_SF"/>
</dbReference>
<evidence type="ECO:0000313" key="5">
    <source>
        <dbReference type="Proteomes" id="UP000279029"/>
    </source>
</evidence>
<dbReference type="Gene3D" id="3.30.230.30">
    <property type="entry name" value="Impact, N-terminal domain"/>
    <property type="match status" value="1"/>
</dbReference>
<dbReference type="InterPro" id="IPR036956">
    <property type="entry name" value="Impact_N_sf"/>
</dbReference>
<dbReference type="SUPFAM" id="SSF54211">
    <property type="entry name" value="Ribosomal protein S5 domain 2-like"/>
    <property type="match status" value="1"/>
</dbReference>
<protein>
    <submittedName>
        <fullName evidence="4">IMPACT family member YvyE</fullName>
    </submittedName>
</protein>
<dbReference type="InterPro" id="IPR001498">
    <property type="entry name" value="Impact_N"/>
</dbReference>